<organism evidence="1 2">
    <name type="scientific">Candidatus Nitronauta litoralis</name>
    <dbReference type="NCBI Taxonomy" id="2705533"/>
    <lineage>
        <taxon>Bacteria</taxon>
        <taxon>Pseudomonadati</taxon>
        <taxon>Nitrospinota/Tectimicrobiota group</taxon>
        <taxon>Nitrospinota</taxon>
        <taxon>Nitrospinia</taxon>
        <taxon>Nitrospinales</taxon>
        <taxon>Nitrospinaceae</taxon>
        <taxon>Candidatus Nitronauta</taxon>
    </lineage>
</organism>
<dbReference type="AlphaFoldDB" id="A0A7T0BUT0"/>
<accession>A0A7T0BUT0</accession>
<reference evidence="1 2" key="1">
    <citation type="submission" date="2020-02" db="EMBL/GenBank/DDBJ databases">
        <title>Genomic and physiological characterization of two novel Nitrospinaceae genera.</title>
        <authorList>
            <person name="Mueller A.J."/>
            <person name="Jung M.-Y."/>
            <person name="Strachan C.R."/>
            <person name="Herbold C.W."/>
            <person name="Kirkegaard R.H."/>
            <person name="Daims H."/>
        </authorList>
    </citation>
    <scope>NUCLEOTIDE SEQUENCE [LARGE SCALE GENOMIC DNA]</scope>
    <source>
        <strain evidence="1">EB</strain>
    </source>
</reference>
<dbReference type="EMBL" id="CP048685">
    <property type="protein sequence ID" value="QPJ61419.1"/>
    <property type="molecule type" value="Genomic_DNA"/>
</dbReference>
<protein>
    <submittedName>
        <fullName evidence="1">Uncharacterized protein</fullName>
    </submittedName>
</protein>
<proteinExistence type="predicted"/>
<sequence length="362" mass="42576">MKLFPDRDPVLFQIPGFETFECGKCHAAEELVTKSVGRLRKVITQLETDWPQAKPVPLKQYIIQPYTDKLLQKGQLAHATYDTIRVFPSTILIDEKVYQLNTHRHEALHLNQPFVGHVNELEAYSVNILDDHHFLFLEYPYFADVISVFFEPELDTLLADWLGRDINDRLEVPREVQWYLMPFDEDRLNRLKSSSQKWKPLLHEASRLYREHPYKTAYLTAQTGVRSLLFDLAAVSLLSLPQLDLPQEQIEKAFAVFEQQMTRDDNTRLGYVIDRKQESMMTLKYTSPIKDPNTRRTLYFHYLKQKFIGEDGKVKLTITDQKDFEAFLKRKRETISKMIDYPALTEIERRGAEDFLKKVSKN</sequence>
<name>A0A7T0BUT0_9BACT</name>
<evidence type="ECO:0000313" key="1">
    <source>
        <dbReference type="EMBL" id="QPJ61419.1"/>
    </source>
</evidence>
<dbReference type="Proteomes" id="UP000594688">
    <property type="component" value="Chromosome"/>
</dbReference>
<dbReference type="KEGG" id="nli:G3M70_05755"/>
<evidence type="ECO:0000313" key="2">
    <source>
        <dbReference type="Proteomes" id="UP000594688"/>
    </source>
</evidence>
<gene>
    <name evidence="1" type="ORF">G3M70_05755</name>
</gene>